<dbReference type="PANTHER" id="PTHR23033">
    <property type="entry name" value="BETA1,3-GALACTOSYLTRANSFERASE"/>
    <property type="match status" value="1"/>
</dbReference>
<proteinExistence type="inferred from homology"/>
<evidence type="ECO:0000256" key="7">
    <source>
        <dbReference type="ARBA" id="ARBA00022692"/>
    </source>
</evidence>
<dbReference type="EMBL" id="NAJL01000032">
    <property type="protein sequence ID" value="TKA25907.1"/>
    <property type="molecule type" value="Genomic_DNA"/>
</dbReference>
<evidence type="ECO:0000256" key="3">
    <source>
        <dbReference type="ARBA" id="ARBA00006462"/>
    </source>
</evidence>
<keyword evidence="9" id="KW-0735">Signal-anchor</keyword>
<evidence type="ECO:0000256" key="11">
    <source>
        <dbReference type="ARBA" id="ARBA00023136"/>
    </source>
</evidence>
<evidence type="ECO:0000256" key="4">
    <source>
        <dbReference type="ARBA" id="ARBA00012557"/>
    </source>
</evidence>
<dbReference type="GO" id="GO:0016263">
    <property type="term" value="F:glycoprotein-N-acetylgalactosamine 3-beta-galactosyltransferase activity"/>
    <property type="evidence" value="ECO:0007669"/>
    <property type="project" value="UniProtKB-EC"/>
</dbReference>
<comment type="pathway">
    <text evidence="2">Protein modification; protein glycosylation.</text>
</comment>
<feature type="domain" description="Fringe-like glycosyltransferase" evidence="13">
    <location>
        <begin position="173"/>
        <end position="241"/>
    </location>
</feature>
<keyword evidence="6" id="KW-0808">Transferase</keyword>
<dbReference type="Gene3D" id="3.50.4.10">
    <property type="entry name" value="Hepatocyte Growth Factor"/>
    <property type="match status" value="1"/>
</dbReference>
<keyword evidence="5" id="KW-0328">Glycosyltransferase</keyword>
<keyword evidence="11" id="KW-0472">Membrane</keyword>
<evidence type="ECO:0000256" key="5">
    <source>
        <dbReference type="ARBA" id="ARBA00022676"/>
    </source>
</evidence>
<dbReference type="GO" id="GO:0000166">
    <property type="term" value="F:nucleotide binding"/>
    <property type="evidence" value="ECO:0007669"/>
    <property type="project" value="UniProtKB-KW"/>
</dbReference>
<evidence type="ECO:0000256" key="10">
    <source>
        <dbReference type="ARBA" id="ARBA00022989"/>
    </source>
</evidence>
<dbReference type="Proteomes" id="UP000308549">
    <property type="component" value="Unassembled WGS sequence"/>
</dbReference>
<comment type="caution">
    <text evidence="14">The sequence shown here is derived from an EMBL/GenBank/DDBJ whole genome shotgun (WGS) entry which is preliminary data.</text>
</comment>
<evidence type="ECO:0000256" key="1">
    <source>
        <dbReference type="ARBA" id="ARBA00004606"/>
    </source>
</evidence>
<feature type="region of interest" description="Disordered" evidence="12">
    <location>
        <begin position="35"/>
        <end position="55"/>
    </location>
</feature>
<evidence type="ECO:0000256" key="8">
    <source>
        <dbReference type="ARBA" id="ARBA00022741"/>
    </source>
</evidence>
<keyword evidence="7" id="KW-0812">Transmembrane</keyword>
<gene>
    <name evidence="14" type="ORF">B0A50_05662</name>
</gene>
<evidence type="ECO:0000256" key="6">
    <source>
        <dbReference type="ARBA" id="ARBA00022679"/>
    </source>
</evidence>
<dbReference type="InterPro" id="IPR026050">
    <property type="entry name" value="C1GALT1/C1GALT1_chp1"/>
</dbReference>
<keyword evidence="15" id="KW-1185">Reference proteome</keyword>
<dbReference type="InterPro" id="IPR003378">
    <property type="entry name" value="Fringe-like_glycosylTrfase"/>
</dbReference>
<evidence type="ECO:0000256" key="12">
    <source>
        <dbReference type="SAM" id="MobiDB-lite"/>
    </source>
</evidence>
<dbReference type="AlphaFoldDB" id="A0A4U0TUN0"/>
<evidence type="ECO:0000256" key="2">
    <source>
        <dbReference type="ARBA" id="ARBA00004922"/>
    </source>
</evidence>
<organism evidence="14 15">
    <name type="scientific">Salinomyces thailandicus</name>
    <dbReference type="NCBI Taxonomy" id="706561"/>
    <lineage>
        <taxon>Eukaryota</taxon>
        <taxon>Fungi</taxon>
        <taxon>Dikarya</taxon>
        <taxon>Ascomycota</taxon>
        <taxon>Pezizomycotina</taxon>
        <taxon>Dothideomycetes</taxon>
        <taxon>Dothideomycetidae</taxon>
        <taxon>Mycosphaerellales</taxon>
        <taxon>Teratosphaeriaceae</taxon>
        <taxon>Salinomyces</taxon>
    </lineage>
</organism>
<dbReference type="GO" id="GO:0016020">
    <property type="term" value="C:membrane"/>
    <property type="evidence" value="ECO:0007669"/>
    <property type="project" value="UniProtKB-SubCell"/>
</dbReference>
<dbReference type="OrthoDB" id="414175at2759"/>
<protein>
    <recommendedName>
        <fullName evidence="4">N-acetylgalactosaminide beta-1,3-galactosyltransferase</fullName>
        <ecNumber evidence="4">2.4.1.122</ecNumber>
    </recommendedName>
</protein>
<evidence type="ECO:0000313" key="14">
    <source>
        <dbReference type="EMBL" id="TKA25907.1"/>
    </source>
</evidence>
<name>A0A4U0TUN0_9PEZI</name>
<keyword evidence="10" id="KW-1133">Transmembrane helix</keyword>
<dbReference type="Pfam" id="PF02434">
    <property type="entry name" value="Fringe"/>
    <property type="match status" value="1"/>
</dbReference>
<evidence type="ECO:0000313" key="15">
    <source>
        <dbReference type="Proteomes" id="UP000308549"/>
    </source>
</evidence>
<reference evidence="14 15" key="1">
    <citation type="submission" date="2017-03" db="EMBL/GenBank/DDBJ databases">
        <title>Genomes of endolithic fungi from Antarctica.</title>
        <authorList>
            <person name="Coleine C."/>
            <person name="Masonjones S."/>
            <person name="Stajich J.E."/>
        </authorList>
    </citation>
    <scope>NUCLEOTIDE SEQUENCE [LARGE SCALE GENOMIC DNA]</scope>
    <source>
        <strain evidence="14 15">CCFEE 6315</strain>
    </source>
</reference>
<comment type="similarity">
    <text evidence="3">Belongs to the glycosyltransferase 31 family. Beta3-Gal-T subfamily.</text>
</comment>
<evidence type="ECO:0000259" key="13">
    <source>
        <dbReference type="Pfam" id="PF02434"/>
    </source>
</evidence>
<dbReference type="PANTHER" id="PTHR23033:SF40">
    <property type="entry name" value="APPLE DOMAIN-CONTAINING PROTEIN"/>
    <property type="match status" value="1"/>
</dbReference>
<keyword evidence="8" id="KW-0547">Nucleotide-binding</keyword>
<dbReference type="EC" id="2.4.1.122" evidence="4"/>
<dbReference type="Gene3D" id="3.90.550.50">
    <property type="match status" value="1"/>
</dbReference>
<comment type="subcellular location">
    <subcellularLocation>
        <location evidence="1">Membrane</location>
        <topology evidence="1">Single-pass type II membrane protein</topology>
    </subcellularLocation>
</comment>
<accession>A0A4U0TUN0</accession>
<evidence type="ECO:0000256" key="9">
    <source>
        <dbReference type="ARBA" id="ARBA00022968"/>
    </source>
</evidence>
<sequence length="471" mass="52472">MLSAQRIVLAVGCLLCIGLFAHLWRTTPAVRAGLRPQSAHTSRPTDHKATVSTSLPPSSGFADCSHLKGLEDIVFVLKTGATEIYEKLPIHLATTFACATDFLLYSDLEQQFGPLQVHDALALVSEDARDRHEDLAQYRRLKEHVASGADAAELKGERSWALDKWKFLPMIADAYMKHGEEKRWYVFLEADTYVSMHNLLLFLRTLDAKGSVFAGAQVMIGDTEFAHGGSGIVLSSAAVKAFVYAYATDQSGWEEMLVGECCGDKVVADVLLKASPPITVHKAFPLIQGETLSSLDWSEGHWCEPAVTWHHVDAAGIDKLWQFDREWRESKGPGEPILFMDYFDAFINPRLVAANGIMHGWDNLGSDWSFEEGQVESTSYESPQACEEFCREEERCLQWSWSPGLCKAGKAVQLGWALKNRPALGSADDRIKHLAQEDSAKAVSGWFLDRIEDFRNAHAFCDRSLWQSSRS</sequence>